<dbReference type="STRING" id="7070.A0A139WFG5"/>
<dbReference type="Pfam" id="PF22941">
    <property type="entry name" value="TADA2A-like_3rd"/>
    <property type="match status" value="1"/>
</dbReference>
<dbReference type="Gene3D" id="1.10.10.10">
    <property type="entry name" value="Winged helix-like DNA-binding domain superfamily/Winged helix DNA-binding domain"/>
    <property type="match status" value="1"/>
</dbReference>
<dbReference type="InParanoid" id="A0A139WFG5"/>
<dbReference type="InterPro" id="IPR001005">
    <property type="entry name" value="SANT/Myb"/>
</dbReference>
<dbReference type="GO" id="GO:0006357">
    <property type="term" value="P:regulation of transcription by RNA polymerase II"/>
    <property type="evidence" value="ECO:0000318"/>
    <property type="project" value="GO_Central"/>
</dbReference>
<keyword evidence="16" id="KW-1185">Reference proteome</keyword>
<evidence type="ECO:0000313" key="16">
    <source>
        <dbReference type="Proteomes" id="UP000007266"/>
    </source>
</evidence>
<dbReference type="GO" id="GO:0070461">
    <property type="term" value="C:SAGA-type complex"/>
    <property type="evidence" value="ECO:0000318"/>
    <property type="project" value="GO_Central"/>
</dbReference>
<evidence type="ECO:0000259" key="12">
    <source>
        <dbReference type="PROSITE" id="PS50135"/>
    </source>
</evidence>
<dbReference type="PIRSF" id="PIRSF025024">
    <property type="entry name" value="Transcriptional_adaptor_2"/>
    <property type="match status" value="1"/>
</dbReference>
<dbReference type="SMART" id="SM00717">
    <property type="entry name" value="SANT"/>
    <property type="match status" value="1"/>
</dbReference>
<reference evidence="15 16" key="2">
    <citation type="journal article" date="2010" name="Nucleic Acids Res.">
        <title>BeetleBase in 2010: revisions to provide comprehensive genomic information for Tribolium castaneum.</title>
        <authorList>
            <person name="Kim H.S."/>
            <person name="Murphy T."/>
            <person name="Xia J."/>
            <person name="Caragea D."/>
            <person name="Park Y."/>
            <person name="Beeman R.W."/>
            <person name="Lorenzen M.D."/>
            <person name="Butcher S."/>
            <person name="Manak J.R."/>
            <person name="Brown S.J."/>
        </authorList>
    </citation>
    <scope>GENOME REANNOTATION</scope>
    <source>
        <strain evidence="15 16">Georgia GA2</strain>
    </source>
</reference>
<evidence type="ECO:0000256" key="4">
    <source>
        <dbReference type="ARBA" id="ARBA00022833"/>
    </source>
</evidence>
<dbReference type="InterPro" id="IPR017930">
    <property type="entry name" value="Myb_dom"/>
</dbReference>
<proteinExistence type="predicted"/>
<dbReference type="PANTHER" id="PTHR12374">
    <property type="entry name" value="TRANSCRIPTIONAL ADAPTOR 2 ADA2 -RELATED"/>
    <property type="match status" value="1"/>
</dbReference>
<dbReference type="SUPFAM" id="SSF46689">
    <property type="entry name" value="Homeodomain-like"/>
    <property type="match status" value="2"/>
</dbReference>
<gene>
    <name evidence="15" type="primary">AUGUSTUS-3.0.2_09145</name>
    <name evidence="15" type="ORF">TcasGA2_TC009145</name>
</gene>
<feature type="domain" description="Myb-like" evidence="11">
    <location>
        <begin position="66"/>
        <end position="112"/>
    </location>
</feature>
<name>A0A139WFG5_TRICA</name>
<dbReference type="SUPFAM" id="SSF57850">
    <property type="entry name" value="RING/U-box"/>
    <property type="match status" value="1"/>
</dbReference>
<feature type="region of interest" description="Disordered" evidence="10">
    <location>
        <begin position="312"/>
        <end position="384"/>
    </location>
</feature>
<evidence type="ECO:0000256" key="3">
    <source>
        <dbReference type="ARBA" id="ARBA00022771"/>
    </source>
</evidence>
<dbReference type="CDD" id="cd02335">
    <property type="entry name" value="ZZ_ADA2"/>
    <property type="match status" value="1"/>
</dbReference>
<dbReference type="FunCoup" id="A0A139WFG5">
    <property type="interactions" value="977"/>
</dbReference>
<dbReference type="InterPro" id="IPR036388">
    <property type="entry name" value="WH-like_DNA-bd_sf"/>
</dbReference>
<dbReference type="Gene3D" id="3.30.60.90">
    <property type="match status" value="1"/>
</dbReference>
<reference evidence="15 16" key="1">
    <citation type="journal article" date="2008" name="Nature">
        <title>The genome of the model beetle and pest Tribolium castaneum.</title>
        <authorList>
            <consortium name="Tribolium Genome Sequencing Consortium"/>
            <person name="Richards S."/>
            <person name="Gibbs R.A."/>
            <person name="Weinstock G.M."/>
            <person name="Brown S.J."/>
            <person name="Denell R."/>
            <person name="Beeman R.W."/>
            <person name="Gibbs R."/>
            <person name="Beeman R.W."/>
            <person name="Brown S.J."/>
            <person name="Bucher G."/>
            <person name="Friedrich M."/>
            <person name="Grimmelikhuijzen C.J."/>
            <person name="Klingler M."/>
            <person name="Lorenzen M."/>
            <person name="Richards S."/>
            <person name="Roth S."/>
            <person name="Schroder R."/>
            <person name="Tautz D."/>
            <person name="Zdobnov E.M."/>
            <person name="Muzny D."/>
            <person name="Gibbs R.A."/>
            <person name="Weinstock G.M."/>
            <person name="Attaway T."/>
            <person name="Bell S."/>
            <person name="Buhay C.J."/>
            <person name="Chandrabose M.N."/>
            <person name="Chavez D."/>
            <person name="Clerk-Blankenburg K.P."/>
            <person name="Cree A."/>
            <person name="Dao M."/>
            <person name="Davis C."/>
            <person name="Chacko J."/>
            <person name="Dinh H."/>
            <person name="Dugan-Rocha S."/>
            <person name="Fowler G."/>
            <person name="Garner T.T."/>
            <person name="Garnes J."/>
            <person name="Gnirke A."/>
            <person name="Hawes A."/>
            <person name="Hernandez J."/>
            <person name="Hines S."/>
            <person name="Holder M."/>
            <person name="Hume J."/>
            <person name="Jhangiani S.N."/>
            <person name="Joshi V."/>
            <person name="Khan Z.M."/>
            <person name="Jackson L."/>
            <person name="Kovar C."/>
            <person name="Kowis A."/>
            <person name="Lee S."/>
            <person name="Lewis L.R."/>
            <person name="Margolis J."/>
            <person name="Morgan M."/>
            <person name="Nazareth L.V."/>
            <person name="Nguyen N."/>
            <person name="Okwuonu G."/>
            <person name="Parker D."/>
            <person name="Richards S."/>
            <person name="Ruiz S.J."/>
            <person name="Santibanez J."/>
            <person name="Savard J."/>
            <person name="Scherer S.E."/>
            <person name="Schneider B."/>
            <person name="Sodergren E."/>
            <person name="Tautz D."/>
            <person name="Vattahil S."/>
            <person name="Villasana D."/>
            <person name="White C.S."/>
            <person name="Wright R."/>
            <person name="Park Y."/>
            <person name="Beeman R.W."/>
            <person name="Lord J."/>
            <person name="Oppert B."/>
            <person name="Lorenzen M."/>
            <person name="Brown S."/>
            <person name="Wang L."/>
            <person name="Savard J."/>
            <person name="Tautz D."/>
            <person name="Richards S."/>
            <person name="Weinstock G."/>
            <person name="Gibbs R.A."/>
            <person name="Liu Y."/>
            <person name="Worley K."/>
            <person name="Weinstock G."/>
            <person name="Elsik C.G."/>
            <person name="Reese J.T."/>
            <person name="Elhaik E."/>
            <person name="Landan G."/>
            <person name="Graur D."/>
            <person name="Arensburger P."/>
            <person name="Atkinson P."/>
            <person name="Beeman R.W."/>
            <person name="Beidler J."/>
            <person name="Brown S.J."/>
            <person name="Demuth J.P."/>
            <person name="Drury D.W."/>
            <person name="Du Y.Z."/>
            <person name="Fujiwara H."/>
            <person name="Lorenzen M."/>
            <person name="Maselli V."/>
            <person name="Osanai M."/>
            <person name="Park Y."/>
            <person name="Robertson H.M."/>
            <person name="Tu Z."/>
            <person name="Wang J.J."/>
            <person name="Wang S."/>
            <person name="Richards S."/>
            <person name="Song H."/>
            <person name="Zhang L."/>
            <person name="Sodergren E."/>
            <person name="Werner D."/>
            <person name="Stanke M."/>
            <person name="Morgenstern B."/>
            <person name="Solovyev V."/>
            <person name="Kosarev P."/>
            <person name="Brown G."/>
            <person name="Chen H.C."/>
            <person name="Ermolaeva O."/>
            <person name="Hlavina W."/>
            <person name="Kapustin Y."/>
            <person name="Kiryutin B."/>
            <person name="Kitts P."/>
            <person name="Maglott D."/>
            <person name="Pruitt K."/>
            <person name="Sapojnikov V."/>
            <person name="Souvorov A."/>
            <person name="Mackey A.J."/>
            <person name="Waterhouse R.M."/>
            <person name="Wyder S."/>
            <person name="Zdobnov E.M."/>
            <person name="Zdobnov E.M."/>
            <person name="Wyder S."/>
            <person name="Kriventseva E.V."/>
            <person name="Kadowaki T."/>
            <person name="Bork P."/>
            <person name="Aranda M."/>
            <person name="Bao R."/>
            <person name="Beermann A."/>
            <person name="Berns N."/>
            <person name="Bolognesi R."/>
            <person name="Bonneton F."/>
            <person name="Bopp D."/>
            <person name="Brown S.J."/>
            <person name="Bucher G."/>
            <person name="Butts T."/>
            <person name="Chaumot A."/>
            <person name="Denell R.E."/>
            <person name="Ferrier D.E."/>
            <person name="Friedrich M."/>
            <person name="Gordon C.M."/>
            <person name="Jindra M."/>
            <person name="Klingler M."/>
            <person name="Lan Q."/>
            <person name="Lattorff H.M."/>
            <person name="Laudet V."/>
            <person name="von Levetsow C."/>
            <person name="Liu Z."/>
            <person name="Lutz R."/>
            <person name="Lynch J.A."/>
            <person name="da Fonseca R.N."/>
            <person name="Posnien N."/>
            <person name="Reuter R."/>
            <person name="Roth S."/>
            <person name="Savard J."/>
            <person name="Schinko J.B."/>
            <person name="Schmitt C."/>
            <person name="Schoppmeier M."/>
            <person name="Schroder R."/>
            <person name="Shippy T.D."/>
            <person name="Simonnet F."/>
            <person name="Marques-Souza H."/>
            <person name="Tautz D."/>
            <person name="Tomoyasu Y."/>
            <person name="Trauner J."/>
            <person name="Van der Zee M."/>
            <person name="Vervoort M."/>
            <person name="Wittkopp N."/>
            <person name="Wimmer E.A."/>
            <person name="Yang X."/>
            <person name="Jones A.K."/>
            <person name="Sattelle D.B."/>
            <person name="Ebert P.R."/>
            <person name="Nelson D."/>
            <person name="Scott J.G."/>
            <person name="Beeman R.W."/>
            <person name="Muthukrishnan S."/>
            <person name="Kramer K.J."/>
            <person name="Arakane Y."/>
            <person name="Beeman R.W."/>
            <person name="Zhu Q."/>
            <person name="Hogenkamp D."/>
            <person name="Dixit R."/>
            <person name="Oppert B."/>
            <person name="Jiang H."/>
            <person name="Zou Z."/>
            <person name="Marshall J."/>
            <person name="Elpidina E."/>
            <person name="Vinokurov K."/>
            <person name="Oppert C."/>
            <person name="Zou Z."/>
            <person name="Evans J."/>
            <person name="Lu Z."/>
            <person name="Zhao P."/>
            <person name="Sumathipala N."/>
            <person name="Altincicek B."/>
            <person name="Vilcinskas A."/>
            <person name="Williams M."/>
            <person name="Hultmark D."/>
            <person name="Hetru C."/>
            <person name="Jiang H."/>
            <person name="Grimmelikhuijzen C.J."/>
            <person name="Hauser F."/>
            <person name="Cazzamali G."/>
            <person name="Williamson M."/>
            <person name="Park Y."/>
            <person name="Li B."/>
            <person name="Tanaka Y."/>
            <person name="Predel R."/>
            <person name="Neupert S."/>
            <person name="Schachtner J."/>
            <person name="Verleyen P."/>
            <person name="Raible F."/>
            <person name="Bork P."/>
            <person name="Friedrich M."/>
            <person name="Walden K.K."/>
            <person name="Robertson H.M."/>
            <person name="Angeli S."/>
            <person name="Foret S."/>
            <person name="Bucher G."/>
            <person name="Schuetz S."/>
            <person name="Maleszka R."/>
            <person name="Wimmer E.A."/>
            <person name="Beeman R.W."/>
            <person name="Lorenzen M."/>
            <person name="Tomoyasu Y."/>
            <person name="Miller S.C."/>
            <person name="Grossmann D."/>
            <person name="Bucher G."/>
        </authorList>
    </citation>
    <scope>NUCLEOTIDE SEQUENCE [LARGE SCALE GENOMIC DNA]</scope>
    <source>
        <strain evidence="15 16">Georgia GA2</strain>
    </source>
</reference>
<dbReference type="AlphaFoldDB" id="A0A139WFG5"/>
<evidence type="ECO:0000256" key="6">
    <source>
        <dbReference type="ARBA" id="ARBA00023163"/>
    </source>
</evidence>
<dbReference type="InterPro" id="IPR056267">
    <property type="entry name" value="Ada2b_C"/>
</dbReference>
<evidence type="ECO:0000256" key="7">
    <source>
        <dbReference type="ARBA" id="ARBA00023242"/>
    </source>
</evidence>
<evidence type="ECO:0000256" key="2">
    <source>
        <dbReference type="ARBA" id="ARBA00022723"/>
    </source>
</evidence>
<evidence type="ECO:0000259" key="14">
    <source>
        <dbReference type="PROSITE" id="PS51294"/>
    </source>
</evidence>
<dbReference type="InterPro" id="IPR017884">
    <property type="entry name" value="SANT_dom"/>
</dbReference>
<dbReference type="GO" id="GO:0003713">
    <property type="term" value="F:transcription coactivator activity"/>
    <property type="evidence" value="ECO:0000318"/>
    <property type="project" value="GO_Central"/>
</dbReference>
<dbReference type="InterPro" id="IPR016827">
    <property type="entry name" value="Ada2/TADA2"/>
</dbReference>
<feature type="compositionally biased region" description="Polar residues" evidence="10">
    <location>
        <begin position="331"/>
        <end position="347"/>
    </location>
</feature>
<feature type="domain" description="SANT" evidence="13">
    <location>
        <begin position="64"/>
        <end position="116"/>
    </location>
</feature>
<dbReference type="FunFam" id="3.30.60.90:FF:000008">
    <property type="entry name" value="Transcriptional adapter 2"/>
    <property type="match status" value="1"/>
</dbReference>
<evidence type="ECO:0000256" key="9">
    <source>
        <dbReference type="PROSITE-ProRule" id="PRU00228"/>
    </source>
</evidence>
<dbReference type="InterPro" id="IPR009057">
    <property type="entry name" value="Homeodomain-like_sf"/>
</dbReference>
<dbReference type="Pfam" id="PF25299">
    <property type="entry name" value="ZZ_ADA2"/>
    <property type="match status" value="1"/>
</dbReference>
<dbReference type="InterPro" id="IPR041983">
    <property type="entry name" value="ADA2-like_ZZ"/>
</dbReference>
<organism evidence="15 16">
    <name type="scientific">Tribolium castaneum</name>
    <name type="common">Red flour beetle</name>
    <dbReference type="NCBI Taxonomy" id="7070"/>
    <lineage>
        <taxon>Eukaryota</taxon>
        <taxon>Metazoa</taxon>
        <taxon>Ecdysozoa</taxon>
        <taxon>Arthropoda</taxon>
        <taxon>Hexapoda</taxon>
        <taxon>Insecta</taxon>
        <taxon>Pterygota</taxon>
        <taxon>Neoptera</taxon>
        <taxon>Endopterygota</taxon>
        <taxon>Coleoptera</taxon>
        <taxon>Polyphaga</taxon>
        <taxon>Cucujiformia</taxon>
        <taxon>Tenebrionidae</taxon>
        <taxon>Tenebrionidae incertae sedis</taxon>
        <taxon>Tribolium</taxon>
    </lineage>
</organism>
<dbReference type="GO" id="GO:0005634">
    <property type="term" value="C:nucleus"/>
    <property type="evidence" value="ECO:0000318"/>
    <property type="project" value="GO_Central"/>
</dbReference>
<dbReference type="PROSITE" id="PS51293">
    <property type="entry name" value="SANT"/>
    <property type="match status" value="1"/>
</dbReference>
<accession>A0A139WFG5</accession>
<dbReference type="GO" id="GO:0003682">
    <property type="term" value="F:chromatin binding"/>
    <property type="evidence" value="ECO:0000318"/>
    <property type="project" value="GO_Central"/>
</dbReference>
<dbReference type="InterPro" id="IPR043145">
    <property type="entry name" value="Znf_ZZ_sf"/>
</dbReference>
<evidence type="ECO:0000256" key="10">
    <source>
        <dbReference type="SAM" id="MobiDB-lite"/>
    </source>
</evidence>
<keyword evidence="6 8" id="KW-0804">Transcription</keyword>
<dbReference type="Proteomes" id="UP000007266">
    <property type="component" value="Linkage group 7"/>
</dbReference>
<feature type="domain" description="ZZ-type" evidence="12">
    <location>
        <begin position="5"/>
        <end position="60"/>
    </location>
</feature>
<dbReference type="OMA" id="KLKFNRT"/>
<feature type="compositionally biased region" description="Polar residues" evidence="10">
    <location>
        <begin position="364"/>
        <end position="374"/>
    </location>
</feature>
<dbReference type="Pfam" id="PF24533">
    <property type="entry name" value="Tri-helical_Ada2b_C"/>
    <property type="match status" value="1"/>
</dbReference>
<evidence type="ECO:0000256" key="1">
    <source>
        <dbReference type="ARBA" id="ARBA00004123"/>
    </source>
</evidence>
<dbReference type="PROSITE" id="PS51294">
    <property type="entry name" value="HTH_MYB"/>
    <property type="match status" value="1"/>
</dbReference>
<comment type="subcellular location">
    <subcellularLocation>
        <location evidence="1 8">Nucleus</location>
    </subcellularLocation>
</comment>
<dbReference type="EMBL" id="KQ971352">
    <property type="protein sequence ID" value="KYB26672.1"/>
    <property type="molecule type" value="Genomic_DNA"/>
</dbReference>
<feature type="compositionally biased region" description="Basic and acidic residues" evidence="10">
    <location>
        <begin position="348"/>
        <end position="363"/>
    </location>
</feature>
<keyword evidence="5 8" id="KW-0805">Transcription regulation</keyword>
<keyword evidence="3 9" id="KW-0863">Zinc-finger</keyword>
<keyword evidence="7 8" id="KW-0539">Nucleus</keyword>
<keyword evidence="2" id="KW-0479">Metal-binding</keyword>
<keyword evidence="4" id="KW-0862">Zinc</keyword>
<evidence type="ECO:0000313" key="15">
    <source>
        <dbReference type="EMBL" id="KYB26672.1"/>
    </source>
</evidence>
<dbReference type="PANTHER" id="PTHR12374:SF63">
    <property type="entry name" value="TRANSCRIPTIONAL ADAPTER 2-BETA"/>
    <property type="match status" value="1"/>
</dbReference>
<evidence type="ECO:0000259" key="11">
    <source>
        <dbReference type="PROSITE" id="PS50090"/>
    </source>
</evidence>
<dbReference type="SMART" id="SM00291">
    <property type="entry name" value="ZnF_ZZ"/>
    <property type="match status" value="1"/>
</dbReference>
<dbReference type="PROSITE" id="PS50135">
    <property type="entry name" value="ZF_ZZ_2"/>
    <property type="match status" value="1"/>
</dbReference>
<dbReference type="Pfam" id="PF00249">
    <property type="entry name" value="Myb_DNA-binding"/>
    <property type="match status" value="1"/>
</dbReference>
<dbReference type="GO" id="GO:0006338">
    <property type="term" value="P:chromatin remodeling"/>
    <property type="evidence" value="ECO:0000318"/>
    <property type="project" value="GO_Central"/>
</dbReference>
<evidence type="ECO:0000259" key="13">
    <source>
        <dbReference type="PROSITE" id="PS51293"/>
    </source>
</evidence>
<dbReference type="PROSITE" id="PS50090">
    <property type="entry name" value="MYB_LIKE"/>
    <property type="match status" value="1"/>
</dbReference>
<dbReference type="CDD" id="cd00167">
    <property type="entry name" value="SANT"/>
    <property type="match status" value="1"/>
</dbReference>
<dbReference type="PROSITE" id="PS01357">
    <property type="entry name" value="ZF_ZZ_1"/>
    <property type="match status" value="1"/>
</dbReference>
<dbReference type="GO" id="GO:0008270">
    <property type="term" value="F:zinc ion binding"/>
    <property type="evidence" value="ECO:0007669"/>
    <property type="project" value="UniProtKB-KW"/>
</dbReference>
<evidence type="ECO:0000256" key="8">
    <source>
        <dbReference type="PIRNR" id="PIRNR025024"/>
    </source>
</evidence>
<dbReference type="InterPro" id="IPR055141">
    <property type="entry name" value="TADA2A_B-like_dom"/>
</dbReference>
<dbReference type="InterPro" id="IPR000433">
    <property type="entry name" value="Znf_ZZ"/>
</dbReference>
<feature type="compositionally biased region" description="Low complexity" evidence="10">
    <location>
        <begin position="312"/>
        <end position="321"/>
    </location>
</feature>
<sequence>MADLFAKVSCTYCEEEITGIRVQCCVCQDFDICLQCFSTGAEIGTHKNDHAYKFVEHWSVSIFGGKGNWTGGEELQLLDAVELYGFGNWELVSQHVETRTPEEVRDEYISRYLDGNIGKATWAESRDRQPMLIDHVPEDNGPLSPAVIARLPPLDITLEEAQLLGYKPHRDDFEREYDMPAEQLVSTLQLDTAEDTEVEVALKLSMVDMYTRRLRERAKRKRIVRDYQLVAKFFSNQRKDSNKRPLTKEQRELRENMKVFSQFLTSNEHEQLINNLEREKELRHRLSELYRYRSLGLTTQEEVIHQEQHMAYQKQQQMKQSKSARLKRNKYGSSGYQISVPEVQSKNGKSEENQNLSEKKFTWSEEQNNSNSDNVRPPSPNALPLGSLLSQHEIQLCKTLNLQPVQYTTLKSLIIQENLLSPNRHRTVEIDKNSSEVSVKDVVTQYLSHSGWLPGVSVV</sequence>
<dbReference type="Gene3D" id="1.10.10.60">
    <property type="entry name" value="Homeodomain-like"/>
    <property type="match status" value="1"/>
</dbReference>
<feature type="domain" description="HTH myb-type" evidence="14">
    <location>
        <begin position="66"/>
        <end position="117"/>
    </location>
</feature>
<protein>
    <recommendedName>
        <fullName evidence="8">Transcriptional adapter</fullName>
    </recommendedName>
</protein>
<evidence type="ECO:0000256" key="5">
    <source>
        <dbReference type="ARBA" id="ARBA00023015"/>
    </source>
</evidence>